<dbReference type="KEGG" id="ahs:AHALO_1226"/>
<dbReference type="AlphaFoldDB" id="A0A2N1J4Z4"/>
<reference evidence="2 3" key="1">
    <citation type="submission" date="2017-09" db="EMBL/GenBank/DDBJ databases">
        <title>Genomics of the genus Arcobacter.</title>
        <authorList>
            <person name="Perez-Cataluna A."/>
            <person name="Figueras M.J."/>
            <person name="Salas-Masso N."/>
        </authorList>
    </citation>
    <scope>NUCLEOTIDE SEQUENCE [LARGE SCALE GENOMIC DNA]</scope>
    <source>
        <strain evidence="2 3">DSM 18005</strain>
    </source>
</reference>
<accession>A0A2N1J4Z4</accession>
<dbReference type="GO" id="GO:0051920">
    <property type="term" value="F:peroxiredoxin activity"/>
    <property type="evidence" value="ECO:0007669"/>
    <property type="project" value="InterPro"/>
</dbReference>
<dbReference type="Pfam" id="PF02627">
    <property type="entry name" value="CMD"/>
    <property type="match status" value="1"/>
</dbReference>
<dbReference type="RefSeq" id="WP_101183811.1">
    <property type="nucleotide sequence ID" value="NZ_CP031218.1"/>
</dbReference>
<organism evidence="2 3">
    <name type="scientific">Malaciobacter halophilus</name>
    <dbReference type="NCBI Taxonomy" id="197482"/>
    <lineage>
        <taxon>Bacteria</taxon>
        <taxon>Pseudomonadati</taxon>
        <taxon>Campylobacterota</taxon>
        <taxon>Epsilonproteobacteria</taxon>
        <taxon>Campylobacterales</taxon>
        <taxon>Arcobacteraceae</taxon>
        <taxon>Malaciobacter</taxon>
    </lineage>
</organism>
<dbReference type="PANTHER" id="PTHR33570">
    <property type="entry name" value="4-CARBOXYMUCONOLACTONE DECARBOXYLASE FAMILY PROTEIN"/>
    <property type="match status" value="1"/>
</dbReference>
<dbReference type="InterPro" id="IPR052512">
    <property type="entry name" value="4CMD/NDH-1_regulator"/>
</dbReference>
<protein>
    <submittedName>
        <fullName evidence="2">4-carboxymuconolactone decarboxylase</fullName>
    </submittedName>
</protein>
<feature type="domain" description="Carboxymuconolactone decarboxylase-like" evidence="1">
    <location>
        <begin position="33"/>
        <end position="118"/>
    </location>
</feature>
<proteinExistence type="predicted"/>
<evidence type="ECO:0000313" key="2">
    <source>
        <dbReference type="EMBL" id="PKI81630.1"/>
    </source>
</evidence>
<evidence type="ECO:0000313" key="3">
    <source>
        <dbReference type="Proteomes" id="UP000233248"/>
    </source>
</evidence>
<dbReference type="InterPro" id="IPR003779">
    <property type="entry name" value="CMD-like"/>
</dbReference>
<dbReference type="OrthoDB" id="9793083at2"/>
<dbReference type="Gene3D" id="1.20.1290.10">
    <property type="entry name" value="AhpD-like"/>
    <property type="match status" value="1"/>
</dbReference>
<name>A0A2N1J4Z4_9BACT</name>
<sequence length="124" mass="13910">MKSERYNKGWEKLKEVDGSAGEKVIESLKDIAPEFADLLIEFPFGDIYSREKLDLKSREIATIATLTVMGNVTEQLKVHIHAGLNVGCTKEEIVEIIIQMSVYGGFPCALNGLFAMKEIFNNDR</sequence>
<keyword evidence="3" id="KW-1185">Reference proteome</keyword>
<dbReference type="EMBL" id="NXIF01000011">
    <property type="protein sequence ID" value="PKI81630.1"/>
    <property type="molecule type" value="Genomic_DNA"/>
</dbReference>
<comment type="caution">
    <text evidence="2">The sequence shown here is derived from an EMBL/GenBank/DDBJ whole genome shotgun (WGS) entry which is preliminary data.</text>
</comment>
<dbReference type="Proteomes" id="UP000233248">
    <property type="component" value="Unassembled WGS sequence"/>
</dbReference>
<evidence type="ECO:0000259" key="1">
    <source>
        <dbReference type="Pfam" id="PF02627"/>
    </source>
</evidence>
<dbReference type="SUPFAM" id="SSF69118">
    <property type="entry name" value="AhpD-like"/>
    <property type="match status" value="1"/>
</dbReference>
<dbReference type="InterPro" id="IPR029032">
    <property type="entry name" value="AhpD-like"/>
</dbReference>
<dbReference type="PANTHER" id="PTHR33570:SF10">
    <property type="entry name" value="GAMMA-CARBOXYMUCONOLACTONE DECARBOXYLASE"/>
    <property type="match status" value="1"/>
</dbReference>
<gene>
    <name evidence="2" type="ORF">CP960_03300</name>
</gene>